<dbReference type="Pfam" id="PF00128">
    <property type="entry name" value="Alpha-amylase"/>
    <property type="match status" value="1"/>
</dbReference>
<dbReference type="RefSeq" id="WP_379261326.1">
    <property type="nucleotide sequence ID" value="NZ_JBHUMJ010000002.1"/>
</dbReference>
<dbReference type="InterPro" id="IPR045857">
    <property type="entry name" value="O16G_dom_2"/>
</dbReference>
<evidence type="ECO:0000256" key="2">
    <source>
        <dbReference type="ARBA" id="ARBA00022801"/>
    </source>
</evidence>
<keyword evidence="3" id="KW-0326">Glycosidase</keyword>
<dbReference type="InterPro" id="IPR013780">
    <property type="entry name" value="Glyco_hydro_b"/>
</dbReference>
<proteinExistence type="inferred from homology"/>
<dbReference type="EMBL" id="JBHUMJ010000002">
    <property type="protein sequence ID" value="MFD2700433.1"/>
    <property type="molecule type" value="Genomic_DNA"/>
</dbReference>
<dbReference type="Gene3D" id="3.20.20.80">
    <property type="entry name" value="Glycosidases"/>
    <property type="match status" value="1"/>
</dbReference>
<evidence type="ECO:0000313" key="8">
    <source>
        <dbReference type="Proteomes" id="UP001597540"/>
    </source>
</evidence>
<accession>A0ABW5SMF8</accession>
<sequence>MKKQWWKESVVYQIYPRSFMDNNGDGIGDLQGIISKLDYLKKLGADVVWLCPVYDSPNDDNGYDIRHYQQIMDEFGILEDWEELLEGLHERGMKLIMDLVVNHTSDEHAWFVEAQKSKDNVYRDYYIWRPGKNGEEPSNWMSYFRGSAWQHQPETNEYYLHLFSKKQPDLNWENEQVRKEVYQMMTWWLDKGIDGFRMDVINLISKDQRFPDAEETGDSSYHWGGEYFVNGPRVHEYLQEMNREVLSKYDIMTVGECLDVSPEEAVNYVAEDRNELNMVFHFELMNVGNGPLGKWDIIPWKLSDFKRVMHKWQQTLKDRGWNSLYLNNHDQPRMVSRFGNDDRYRIESAKLLGTLLHTLKGTPYIYQGEEIGMTNVNFASIDDYRDIETLNMFHEYTQSGHQHDLLMQSIYERSRDNARTPMHWNQREHAGFTTGTPWIQLNPNYTAINVEEALSDPNSVFYYYQKLIQLRKEHPVIVYGDYELLHEEDEQIYAYTRSLEQEMLIVVLNFSEQEAEFMLNENIKYSDSQLLIHNYEIQDKGISKQFTLKPFEARVYKLLT</sequence>
<comment type="similarity">
    <text evidence="1">Belongs to the glycosyl hydrolase 13 family.</text>
</comment>
<dbReference type="NCBIfam" id="NF008183">
    <property type="entry name" value="PRK10933.1"/>
    <property type="match status" value="1"/>
</dbReference>
<dbReference type="Proteomes" id="UP001597540">
    <property type="component" value="Unassembled WGS sequence"/>
</dbReference>
<protein>
    <recommendedName>
        <fullName evidence="5">oligo-1,6-glucosidase</fullName>
        <ecNumber evidence="5">3.2.1.10</ecNumber>
    </recommendedName>
</protein>
<dbReference type="CDD" id="cd11333">
    <property type="entry name" value="AmyAc_SI_OligoGlu_DGase"/>
    <property type="match status" value="1"/>
</dbReference>
<evidence type="ECO:0000256" key="4">
    <source>
        <dbReference type="ARBA" id="ARBA00036217"/>
    </source>
</evidence>
<evidence type="ECO:0000256" key="3">
    <source>
        <dbReference type="ARBA" id="ARBA00023295"/>
    </source>
</evidence>
<dbReference type="SUPFAM" id="SSF51011">
    <property type="entry name" value="Glycosyl hydrolase domain"/>
    <property type="match status" value="1"/>
</dbReference>
<dbReference type="Gene3D" id="3.90.400.10">
    <property type="entry name" value="Oligo-1,6-glucosidase, Domain 2"/>
    <property type="match status" value="1"/>
</dbReference>
<name>A0ABW5SMF8_9BACL</name>
<gene>
    <name evidence="7" type="ORF">ACFSVM_08110</name>
</gene>
<organism evidence="7 8">
    <name type="scientific">Paenibacillus shunpengii</name>
    <dbReference type="NCBI Taxonomy" id="2054424"/>
    <lineage>
        <taxon>Bacteria</taxon>
        <taxon>Bacillati</taxon>
        <taxon>Bacillota</taxon>
        <taxon>Bacilli</taxon>
        <taxon>Bacillales</taxon>
        <taxon>Paenibacillaceae</taxon>
        <taxon>Paenibacillus</taxon>
    </lineage>
</organism>
<dbReference type="Pfam" id="PF16657">
    <property type="entry name" value="Malt_amylase_C"/>
    <property type="match status" value="1"/>
</dbReference>
<dbReference type="SUPFAM" id="SSF51445">
    <property type="entry name" value="(Trans)glycosidases"/>
    <property type="match status" value="1"/>
</dbReference>
<keyword evidence="8" id="KW-1185">Reference proteome</keyword>
<dbReference type="InterPro" id="IPR032091">
    <property type="entry name" value="Malt_amylase-like_C"/>
</dbReference>
<evidence type="ECO:0000256" key="1">
    <source>
        <dbReference type="ARBA" id="ARBA00008061"/>
    </source>
</evidence>
<reference evidence="8" key="1">
    <citation type="journal article" date="2019" name="Int. J. Syst. Evol. Microbiol.">
        <title>The Global Catalogue of Microorganisms (GCM) 10K type strain sequencing project: providing services to taxonomists for standard genome sequencing and annotation.</title>
        <authorList>
            <consortium name="The Broad Institute Genomics Platform"/>
            <consortium name="The Broad Institute Genome Sequencing Center for Infectious Disease"/>
            <person name="Wu L."/>
            <person name="Ma J."/>
        </authorList>
    </citation>
    <scope>NUCLEOTIDE SEQUENCE [LARGE SCALE GENOMIC DNA]</scope>
    <source>
        <strain evidence="8">KCTC 33849</strain>
    </source>
</reference>
<dbReference type="Gene3D" id="2.60.40.1180">
    <property type="entry name" value="Golgi alpha-mannosidase II"/>
    <property type="match status" value="1"/>
</dbReference>
<evidence type="ECO:0000313" key="7">
    <source>
        <dbReference type="EMBL" id="MFD2700433.1"/>
    </source>
</evidence>
<dbReference type="EC" id="3.2.1.10" evidence="5"/>
<keyword evidence="2" id="KW-0378">Hydrolase</keyword>
<feature type="domain" description="Glycosyl hydrolase family 13 catalytic" evidence="6">
    <location>
        <begin position="13"/>
        <end position="419"/>
    </location>
</feature>
<dbReference type="InterPro" id="IPR006047">
    <property type="entry name" value="GH13_cat_dom"/>
</dbReference>
<comment type="catalytic activity">
    <reaction evidence="4">
        <text>Hydrolysis of (1-&gt;6)-alpha-D-glucosidic linkages in some oligosaccharides produced from starch and glycogen by alpha-amylase, and in isomaltose.</text>
        <dbReference type="EC" id="3.2.1.10"/>
    </reaction>
</comment>
<dbReference type="PANTHER" id="PTHR10357">
    <property type="entry name" value="ALPHA-AMYLASE FAMILY MEMBER"/>
    <property type="match status" value="1"/>
</dbReference>
<dbReference type="SMART" id="SM00642">
    <property type="entry name" value="Aamy"/>
    <property type="match status" value="1"/>
</dbReference>
<comment type="caution">
    <text evidence="7">The sequence shown here is derived from an EMBL/GenBank/DDBJ whole genome shotgun (WGS) entry which is preliminary data.</text>
</comment>
<evidence type="ECO:0000256" key="5">
    <source>
        <dbReference type="ARBA" id="ARBA00038939"/>
    </source>
</evidence>
<evidence type="ECO:0000259" key="6">
    <source>
        <dbReference type="SMART" id="SM00642"/>
    </source>
</evidence>
<dbReference type="InterPro" id="IPR017853">
    <property type="entry name" value="GH"/>
</dbReference>
<dbReference type="PANTHER" id="PTHR10357:SF184">
    <property type="entry name" value="OLIGO-1,6-GLUCOSIDASE 1"/>
    <property type="match status" value="1"/>
</dbReference>